<dbReference type="PANTHER" id="PTHR43767:SF1">
    <property type="entry name" value="NONRIBOSOMAL PEPTIDE SYNTHASE PES1 (EUROFUNG)-RELATED"/>
    <property type="match status" value="1"/>
</dbReference>
<dbReference type="Gene3D" id="3.40.50.12780">
    <property type="entry name" value="N-terminal domain of ligase-like"/>
    <property type="match status" value="1"/>
</dbReference>
<feature type="domain" description="AMP-dependent synthetase/ligase" evidence="1">
    <location>
        <begin position="9"/>
        <end position="360"/>
    </location>
</feature>
<dbReference type="EMBL" id="JAVAMP010000003">
    <property type="protein sequence ID" value="MDP5274595.1"/>
    <property type="molecule type" value="Genomic_DNA"/>
</dbReference>
<evidence type="ECO:0000259" key="2">
    <source>
        <dbReference type="Pfam" id="PF13193"/>
    </source>
</evidence>
<comment type="caution">
    <text evidence="3">The sequence shown here is derived from an EMBL/GenBank/DDBJ whole genome shotgun (WGS) entry which is preliminary data.</text>
</comment>
<name>A0ABT9IZ52_9BACL</name>
<sequence>MSLWNELERSFHNHSHQKAALSPNGRWVTYGELMNTVNEKVKILREIIPSGSKVAVIDTHPFLEMVHIVSLIRLNVTIIPLATKYGEDRCNQIITHIKPDFIVSSAEQHIPSKVFVQCIEMGTRVTTDENTILDLEIQLDEESKRNGETLPSSFIMYTSGSTGDPKGAIITYQNILSNIQDIISYFKVTAQDHILINRSLSHASVLTGELLYGLISGARISYYTETFIPRRLLRFIEEKEITVFCSTPTVFNQIALDKSKYQCPSLKRVALMGEYLHKQVALQVRKRFPHVEFYMNYGQTEASPRITYLPSRYFTAKESCIGIPLPSIEIDIVDEFGASVDLGAKGELIVKGPNVFKGYWNLPKLTVHKLKNGWLYTGDIVSLGEDGYIYIFGRRDDMIIRAGMNIYPKEIEDVLLEDHRVREVVVFGTKEPKYGQKINVHVIPDEAVELTVSNIMGICRKELASYQYPDEIEIVNEIPKNLAGKIMRKQVVYHN</sequence>
<organism evidence="3 4">
    <name type="scientific">Chengkuizengella axinellae</name>
    <dbReference type="NCBI Taxonomy" id="3064388"/>
    <lineage>
        <taxon>Bacteria</taxon>
        <taxon>Bacillati</taxon>
        <taxon>Bacillota</taxon>
        <taxon>Bacilli</taxon>
        <taxon>Bacillales</taxon>
        <taxon>Paenibacillaceae</taxon>
        <taxon>Chengkuizengella</taxon>
    </lineage>
</organism>
<dbReference type="InterPro" id="IPR042099">
    <property type="entry name" value="ANL_N_sf"/>
</dbReference>
<accession>A0ABT9IZ52</accession>
<dbReference type="InterPro" id="IPR000873">
    <property type="entry name" value="AMP-dep_synth/lig_dom"/>
</dbReference>
<dbReference type="RefSeq" id="WP_305991898.1">
    <property type="nucleotide sequence ID" value="NZ_JAVAMP010000003.1"/>
</dbReference>
<dbReference type="InterPro" id="IPR025110">
    <property type="entry name" value="AMP-bd_C"/>
</dbReference>
<dbReference type="InterPro" id="IPR020845">
    <property type="entry name" value="AMP-binding_CS"/>
</dbReference>
<dbReference type="SUPFAM" id="SSF56801">
    <property type="entry name" value="Acetyl-CoA synthetase-like"/>
    <property type="match status" value="1"/>
</dbReference>
<evidence type="ECO:0000313" key="3">
    <source>
        <dbReference type="EMBL" id="MDP5274595.1"/>
    </source>
</evidence>
<evidence type="ECO:0000259" key="1">
    <source>
        <dbReference type="Pfam" id="PF00501"/>
    </source>
</evidence>
<feature type="domain" description="AMP-binding enzyme C-terminal" evidence="2">
    <location>
        <begin position="410"/>
        <end position="485"/>
    </location>
</feature>
<dbReference type="InterPro" id="IPR045851">
    <property type="entry name" value="AMP-bd_C_sf"/>
</dbReference>
<dbReference type="InterPro" id="IPR050237">
    <property type="entry name" value="ATP-dep_AMP-bd_enzyme"/>
</dbReference>
<dbReference type="Gene3D" id="3.30.300.30">
    <property type="match status" value="1"/>
</dbReference>
<dbReference type="Proteomes" id="UP001231941">
    <property type="component" value="Unassembled WGS sequence"/>
</dbReference>
<reference evidence="3 4" key="1">
    <citation type="submission" date="2023-08" db="EMBL/GenBank/DDBJ databases">
        <authorList>
            <person name="Park J.-S."/>
        </authorList>
    </citation>
    <scope>NUCLEOTIDE SEQUENCE [LARGE SCALE GENOMIC DNA]</scope>
    <source>
        <strain evidence="3 4">2205SS18-9</strain>
    </source>
</reference>
<keyword evidence="4" id="KW-1185">Reference proteome</keyword>
<dbReference type="PANTHER" id="PTHR43767">
    <property type="entry name" value="LONG-CHAIN-FATTY-ACID--COA LIGASE"/>
    <property type="match status" value="1"/>
</dbReference>
<dbReference type="PROSITE" id="PS00455">
    <property type="entry name" value="AMP_BINDING"/>
    <property type="match status" value="1"/>
</dbReference>
<dbReference type="Pfam" id="PF13193">
    <property type="entry name" value="AMP-binding_C"/>
    <property type="match status" value="1"/>
</dbReference>
<protein>
    <submittedName>
        <fullName evidence="3">Class I adenylate-forming enzyme family protein</fullName>
    </submittedName>
</protein>
<gene>
    <name evidence="3" type="ORF">Q5Y73_10780</name>
</gene>
<evidence type="ECO:0000313" key="4">
    <source>
        <dbReference type="Proteomes" id="UP001231941"/>
    </source>
</evidence>
<dbReference type="CDD" id="cd04433">
    <property type="entry name" value="AFD_class_I"/>
    <property type="match status" value="1"/>
</dbReference>
<dbReference type="Pfam" id="PF00501">
    <property type="entry name" value="AMP-binding"/>
    <property type="match status" value="1"/>
</dbReference>
<proteinExistence type="predicted"/>